<dbReference type="AlphaFoldDB" id="A0A3M7AQT3"/>
<dbReference type="VEuPathDB" id="FungiDB:BTJ68_15289"/>
<feature type="compositionally biased region" description="Polar residues" evidence="1">
    <location>
        <begin position="82"/>
        <end position="95"/>
    </location>
</feature>
<dbReference type="EMBL" id="QWIM01000953">
    <property type="protein sequence ID" value="RMY29580.1"/>
    <property type="molecule type" value="Genomic_DNA"/>
</dbReference>
<comment type="caution">
    <text evidence="2">The sequence shown here is derived from an EMBL/GenBank/DDBJ whole genome shotgun (WGS) entry which is preliminary data.</text>
</comment>
<evidence type="ECO:0000313" key="3">
    <source>
        <dbReference type="Proteomes" id="UP000276864"/>
    </source>
</evidence>
<name>A0A3M7AQT3_HORWE</name>
<reference evidence="2 3" key="1">
    <citation type="journal article" date="2018" name="BMC Genomics">
        <title>Genomic evidence for intraspecific hybridization in a clonal and extremely halotolerant yeast.</title>
        <authorList>
            <person name="Gostincar C."/>
            <person name="Stajich J.E."/>
            <person name="Zupancic J."/>
            <person name="Zalar P."/>
            <person name="Gunde-Cimerman N."/>
        </authorList>
    </citation>
    <scope>NUCLEOTIDE SEQUENCE [LARGE SCALE GENOMIC DNA]</scope>
    <source>
        <strain evidence="2 3">EXF-6651</strain>
    </source>
</reference>
<organism evidence="2 3">
    <name type="scientific">Hortaea werneckii</name>
    <name type="common">Black yeast</name>
    <name type="synonym">Cladosporium werneckii</name>
    <dbReference type="NCBI Taxonomy" id="91943"/>
    <lineage>
        <taxon>Eukaryota</taxon>
        <taxon>Fungi</taxon>
        <taxon>Dikarya</taxon>
        <taxon>Ascomycota</taxon>
        <taxon>Pezizomycotina</taxon>
        <taxon>Dothideomycetes</taxon>
        <taxon>Dothideomycetidae</taxon>
        <taxon>Mycosphaerellales</taxon>
        <taxon>Teratosphaeriaceae</taxon>
        <taxon>Hortaea</taxon>
    </lineage>
</organism>
<feature type="compositionally biased region" description="Basic and acidic residues" evidence="1">
    <location>
        <begin position="1"/>
        <end position="11"/>
    </location>
</feature>
<evidence type="ECO:0000313" key="2">
    <source>
        <dbReference type="EMBL" id="RMY29580.1"/>
    </source>
</evidence>
<feature type="region of interest" description="Disordered" evidence="1">
    <location>
        <begin position="1"/>
        <end position="95"/>
    </location>
</feature>
<dbReference type="Proteomes" id="UP000276864">
    <property type="component" value="Unassembled WGS sequence"/>
</dbReference>
<accession>A0A3M7AQT3</accession>
<feature type="compositionally biased region" description="Basic and acidic residues" evidence="1">
    <location>
        <begin position="36"/>
        <end position="49"/>
    </location>
</feature>
<proteinExistence type="predicted"/>
<protein>
    <submittedName>
        <fullName evidence="2">Uncharacterized protein</fullName>
    </submittedName>
</protein>
<evidence type="ECO:0000256" key="1">
    <source>
        <dbReference type="SAM" id="MobiDB-lite"/>
    </source>
</evidence>
<sequence length="95" mass="10102">MAENKGDDTGPAKHTIGMVPMPISPHQSDIMNVIDPRVKPDPEKMRGHGGDSTGPAPSTKGPHKSDTANIFDPRVKPDPSHLGNQKESTEATKPS</sequence>
<gene>
    <name evidence="2" type="ORF">D0866_08600</name>
</gene>